<dbReference type="CDD" id="cd03216">
    <property type="entry name" value="ABC_Carb_Monos_I"/>
    <property type="match status" value="1"/>
</dbReference>
<evidence type="ECO:0000256" key="3">
    <source>
        <dbReference type="ARBA" id="ARBA00009404"/>
    </source>
</evidence>
<keyword evidence="11" id="KW-1003">Cell membrane</keyword>
<keyword evidence="6 11" id="KW-0547">Nucleotide-binding</keyword>
<evidence type="ECO:0000256" key="6">
    <source>
        <dbReference type="ARBA" id="ARBA00022741"/>
    </source>
</evidence>
<keyword evidence="7 11" id="KW-0067">ATP-binding</keyword>
<evidence type="ECO:0000256" key="4">
    <source>
        <dbReference type="ARBA" id="ARBA00011262"/>
    </source>
</evidence>
<comment type="subunit">
    <text evidence="4 11">The complex is composed of two ATP-binding proteins (LsrA), two transmembrane proteins (LsrC and LsrD) and a solute-binding protein (LsrB).</text>
</comment>
<evidence type="ECO:0000256" key="5">
    <source>
        <dbReference type="ARBA" id="ARBA00019459"/>
    </source>
</evidence>
<comment type="catalytic activity">
    <reaction evidence="10 11">
        <text>ATP + H2O + (2R,4S)-2-methyl-2,3,3,4-tetrahydroxytetrahydrofuran-[AI-2-binding protein]Side 1 = ADP + phosphate + (2R,4S)-2-methyl-2,3,3,4-tetrahydroxytetrahydrofuranSide 2 + [AI-2-binding protein]Side 1.</text>
        <dbReference type="EC" id="7.6.2.13"/>
    </reaction>
</comment>
<dbReference type="InterPro" id="IPR017871">
    <property type="entry name" value="ABC_transporter-like_CS"/>
</dbReference>
<dbReference type="RefSeq" id="WP_109718013.1">
    <property type="nucleotide sequence ID" value="NZ_QGHF01000010.1"/>
</dbReference>
<dbReference type="GO" id="GO:0005886">
    <property type="term" value="C:plasma membrane"/>
    <property type="evidence" value="ECO:0007669"/>
    <property type="project" value="UniProtKB-SubCell"/>
</dbReference>
<evidence type="ECO:0000256" key="7">
    <source>
        <dbReference type="ARBA" id="ARBA00022840"/>
    </source>
</evidence>
<keyword evidence="11" id="KW-0472">Membrane</keyword>
<comment type="function">
    <text evidence="8 11">Part of the ABC transporter complex LsrABCD involved in autoinducer 2 (AI-2) import. Responsible for energy coupling to the transport system.</text>
</comment>
<dbReference type="NCBIfam" id="NF011967">
    <property type="entry name" value="PRK15439.1"/>
    <property type="match status" value="1"/>
</dbReference>
<comment type="similarity">
    <text evidence="2">Belongs to the ABC transporter superfamily. Drug exporter-2 (TC 3.A.1.117) family.</text>
</comment>
<sequence length="511" mass="54876">MQTLNNPEPELIQASDIRKQYDGVEVLKGVDFSVLSGEVHALLGGNGAGKSTLMKILAGIVPPDSGTLSVSGKTCPPLTPARAHQSGIYLVPQEPLLFPSLSVQENILFGLRGTQASADKMHLLLCTLGCQLDTASLGGALDVADRQMVEIARGLMRDARLLILDEPTASLTPAETSRLFTRLRELLSTGVGIVFISHKLPEIRQLADRVSVMRDGRIALTGKTKDLSDDQIIRTIMPAAAEACETAGDLTAPDLPVDLSRNEAGEPVLLLKNVTGEGFMHISLDIRAGEIFGLAGLVGAGRTELAETLYGIRPLNGGQITLNGEEISRLTTRQRLDRGLVYLPEDRQSSGLHLDAPLAWNVGALTLSRGSIWINTRRENATLERYKQALNIRFSRQDQAARTLSGGNQQKLLIAKCLEASPRLLIVDEPTRGVDVSARNDIYRLLRLLAAQNVAVLLISSDTDEVVQLATRVGVMHQGELAGPVLSGSAISVENIMRVAFSGQGAEEATC</sequence>
<dbReference type="Pfam" id="PF00005">
    <property type="entry name" value="ABC_tran"/>
    <property type="match status" value="2"/>
</dbReference>
<dbReference type="PROSITE" id="PS00211">
    <property type="entry name" value="ABC_TRANSPORTER_1"/>
    <property type="match status" value="1"/>
</dbReference>
<evidence type="ECO:0000313" key="14">
    <source>
        <dbReference type="Proteomes" id="UP000245981"/>
    </source>
</evidence>
<feature type="domain" description="ABC transporter" evidence="12">
    <location>
        <begin position="250"/>
        <end position="503"/>
    </location>
</feature>
<evidence type="ECO:0000256" key="10">
    <source>
        <dbReference type="ARBA" id="ARBA00034076"/>
    </source>
</evidence>
<dbReference type="EC" id="7.6.2.13" evidence="9 11"/>
<dbReference type="Gene3D" id="3.40.50.300">
    <property type="entry name" value="P-loop containing nucleotide triphosphate hydrolases"/>
    <property type="match status" value="2"/>
</dbReference>
<dbReference type="AlphaFoldDB" id="A0A2V2BCJ0"/>
<keyword evidence="11" id="KW-1278">Translocase</keyword>
<dbReference type="PANTHER" id="PTHR43790">
    <property type="entry name" value="CARBOHYDRATE TRANSPORT ATP-BINDING PROTEIN MG119-RELATED"/>
    <property type="match status" value="1"/>
</dbReference>
<protein>
    <recommendedName>
        <fullName evidence="5 11">Autoinducer 2 import ATP-binding protein LsrA</fullName>
        <shortName evidence="11">AI-2 import ATP-binding protein LsrA</shortName>
        <ecNumber evidence="9 11">7.6.2.13</ecNumber>
    </recommendedName>
</protein>
<dbReference type="PANTHER" id="PTHR43790:SF2">
    <property type="entry name" value="AUTOINDUCER 2 IMPORT ATP-BINDING PROTEIN LSRA"/>
    <property type="match status" value="1"/>
</dbReference>
<evidence type="ECO:0000256" key="8">
    <source>
        <dbReference type="ARBA" id="ARBA00023747"/>
    </source>
</evidence>
<dbReference type="Proteomes" id="UP000245981">
    <property type="component" value="Unassembled WGS sequence"/>
</dbReference>
<dbReference type="EMBL" id="QGHF01000010">
    <property type="protein sequence ID" value="PWK94604.1"/>
    <property type="molecule type" value="Genomic_DNA"/>
</dbReference>
<comment type="similarity">
    <text evidence="3 11">Belongs to the ABC transporter superfamily. AI-2 autoinducer porter (TC 3.A.1.2.8) family.</text>
</comment>
<proteinExistence type="inferred from homology"/>
<organism evidence="13 14">
    <name type="scientific">Pantoea allii</name>
    <dbReference type="NCBI Taxonomy" id="574096"/>
    <lineage>
        <taxon>Bacteria</taxon>
        <taxon>Pseudomonadati</taxon>
        <taxon>Pseudomonadota</taxon>
        <taxon>Gammaproteobacteria</taxon>
        <taxon>Enterobacterales</taxon>
        <taxon>Erwiniaceae</taxon>
        <taxon>Pantoea</taxon>
    </lineage>
</organism>
<reference evidence="13 14" key="1">
    <citation type="submission" date="2018-05" db="EMBL/GenBank/DDBJ databases">
        <title>Genomic Encyclopedia of Type Strains, Phase IV (KMG-V): Genome sequencing to study the core and pangenomes of soil and plant-associated prokaryotes.</title>
        <authorList>
            <person name="Whitman W."/>
        </authorList>
    </citation>
    <scope>NUCLEOTIDE SEQUENCE [LARGE SCALE GENOMIC DNA]</scope>
    <source>
        <strain evidence="13 14">PNA 200-10</strain>
    </source>
</reference>
<comment type="subcellular location">
    <subcellularLocation>
        <location evidence="1 11">Cell inner membrane</location>
        <topology evidence="1 11">Peripheral membrane protein</topology>
    </subcellularLocation>
</comment>
<dbReference type="InterPro" id="IPR003439">
    <property type="entry name" value="ABC_transporter-like_ATP-bd"/>
</dbReference>
<dbReference type="SUPFAM" id="SSF52540">
    <property type="entry name" value="P-loop containing nucleoside triphosphate hydrolases"/>
    <property type="match status" value="2"/>
</dbReference>
<keyword evidence="11" id="KW-0813">Transport</keyword>
<dbReference type="GO" id="GO:0016887">
    <property type="term" value="F:ATP hydrolysis activity"/>
    <property type="evidence" value="ECO:0007669"/>
    <property type="project" value="InterPro"/>
</dbReference>
<evidence type="ECO:0000256" key="9">
    <source>
        <dbReference type="ARBA" id="ARBA00023798"/>
    </source>
</evidence>
<accession>A0A2V2BCJ0</accession>
<name>A0A2V2BCJ0_9GAMM</name>
<dbReference type="PROSITE" id="PS50893">
    <property type="entry name" value="ABC_TRANSPORTER_2"/>
    <property type="match status" value="2"/>
</dbReference>
<dbReference type="InterPro" id="IPR050107">
    <property type="entry name" value="ABC_carbohydrate_import_ATPase"/>
</dbReference>
<gene>
    <name evidence="11" type="primary">lsrA</name>
    <name evidence="13" type="ORF">C7431_110100</name>
</gene>
<dbReference type="InterPro" id="IPR027417">
    <property type="entry name" value="P-loop_NTPase"/>
</dbReference>
<dbReference type="OrthoDB" id="9805029at2"/>
<feature type="domain" description="ABC transporter" evidence="12">
    <location>
        <begin position="12"/>
        <end position="240"/>
    </location>
</feature>
<dbReference type="GO" id="GO:1905887">
    <property type="term" value="P:autoinducer AI-2 transmembrane transport"/>
    <property type="evidence" value="ECO:0007669"/>
    <property type="project" value="UniProtKB-UniRule"/>
</dbReference>
<dbReference type="InterPro" id="IPR003593">
    <property type="entry name" value="AAA+_ATPase"/>
</dbReference>
<dbReference type="GO" id="GO:0005524">
    <property type="term" value="F:ATP binding"/>
    <property type="evidence" value="ECO:0007669"/>
    <property type="project" value="UniProtKB-UniRule"/>
</dbReference>
<evidence type="ECO:0000259" key="12">
    <source>
        <dbReference type="PROSITE" id="PS50893"/>
    </source>
</evidence>
<evidence type="ECO:0000256" key="2">
    <source>
        <dbReference type="ARBA" id="ARBA00006526"/>
    </source>
</evidence>
<dbReference type="SMART" id="SM00382">
    <property type="entry name" value="AAA"/>
    <property type="match status" value="2"/>
</dbReference>
<keyword evidence="11" id="KW-0997">Cell inner membrane</keyword>
<dbReference type="CDD" id="cd03215">
    <property type="entry name" value="ABC_Carb_Monos_II"/>
    <property type="match status" value="1"/>
</dbReference>
<comment type="caution">
    <text evidence="13">The sequence shown here is derived from an EMBL/GenBank/DDBJ whole genome shotgun (WGS) entry which is preliminary data.</text>
</comment>
<evidence type="ECO:0000313" key="13">
    <source>
        <dbReference type="EMBL" id="PWK94604.1"/>
    </source>
</evidence>
<evidence type="ECO:0000256" key="11">
    <source>
        <dbReference type="RuleBase" id="RU368026"/>
    </source>
</evidence>
<evidence type="ECO:0000256" key="1">
    <source>
        <dbReference type="ARBA" id="ARBA00004417"/>
    </source>
</evidence>